<proteinExistence type="predicted"/>
<reference evidence="1" key="1">
    <citation type="journal article" date="2007" name="Int. J. Syst. Evol. Microbiol.">
        <title>Luteimonas composti sp. nov., a moderately thermophilic bacterium isolated from food waste.</title>
        <authorList>
            <person name="Young C.C."/>
            <person name="Kampfer P."/>
            <person name="Chen W.M."/>
            <person name="Yen W.S."/>
            <person name="Arun A.B."/>
            <person name="Lai W.A."/>
            <person name="Shen F.T."/>
            <person name="Rekha P.D."/>
            <person name="Lin K.Y."/>
            <person name="Chou J.H."/>
        </authorList>
    </citation>
    <scope>NUCLEOTIDE SEQUENCE</scope>
    <source>
        <strain evidence="1">CC-YY355</strain>
    </source>
</reference>
<name>A0ABT6MSJ3_9GAMM</name>
<dbReference type="Proteomes" id="UP001160550">
    <property type="component" value="Unassembled WGS sequence"/>
</dbReference>
<keyword evidence="2" id="KW-1185">Reference proteome</keyword>
<sequence length="78" mass="8644">MPDAMDAVQADVDARIADALKRHQATATTRRPGLPACEQLDCGEPIEEARQRLGARLCTDCQREEDIRAHQYAPGRGR</sequence>
<evidence type="ECO:0000313" key="1">
    <source>
        <dbReference type="EMBL" id="MDH7453563.1"/>
    </source>
</evidence>
<accession>A0ABT6MSJ3</accession>
<dbReference type="RefSeq" id="WP_280942782.1">
    <property type="nucleotide sequence ID" value="NZ_JARYGX010000021.1"/>
</dbReference>
<organism evidence="1 2">
    <name type="scientific">Luteimonas composti</name>
    <dbReference type="NCBI Taxonomy" id="398257"/>
    <lineage>
        <taxon>Bacteria</taxon>
        <taxon>Pseudomonadati</taxon>
        <taxon>Pseudomonadota</taxon>
        <taxon>Gammaproteobacteria</taxon>
        <taxon>Lysobacterales</taxon>
        <taxon>Lysobacteraceae</taxon>
        <taxon>Luteimonas</taxon>
    </lineage>
</organism>
<comment type="caution">
    <text evidence="1">The sequence shown here is derived from an EMBL/GenBank/DDBJ whole genome shotgun (WGS) entry which is preliminary data.</text>
</comment>
<reference evidence="1" key="2">
    <citation type="submission" date="2023-04" db="EMBL/GenBank/DDBJ databases">
        <authorList>
            <person name="Sun J.-Q."/>
        </authorList>
    </citation>
    <scope>NUCLEOTIDE SEQUENCE</scope>
    <source>
        <strain evidence="1">CC-YY355</strain>
    </source>
</reference>
<protein>
    <submittedName>
        <fullName evidence="1">TraR/DksA C4-type zinc finger protein</fullName>
    </submittedName>
</protein>
<dbReference type="EMBL" id="JARYGX010000021">
    <property type="protein sequence ID" value="MDH7453563.1"/>
    <property type="molecule type" value="Genomic_DNA"/>
</dbReference>
<evidence type="ECO:0000313" key="2">
    <source>
        <dbReference type="Proteomes" id="UP001160550"/>
    </source>
</evidence>
<gene>
    <name evidence="1" type="ORF">QF205_10865</name>
</gene>